<evidence type="ECO:0000313" key="3">
    <source>
        <dbReference type="Proteomes" id="UP000828390"/>
    </source>
</evidence>
<keyword evidence="3" id="KW-1185">Reference proteome</keyword>
<organism evidence="2 3">
    <name type="scientific">Dreissena polymorpha</name>
    <name type="common">Zebra mussel</name>
    <name type="synonym">Mytilus polymorpha</name>
    <dbReference type="NCBI Taxonomy" id="45954"/>
    <lineage>
        <taxon>Eukaryota</taxon>
        <taxon>Metazoa</taxon>
        <taxon>Spiralia</taxon>
        <taxon>Lophotrochozoa</taxon>
        <taxon>Mollusca</taxon>
        <taxon>Bivalvia</taxon>
        <taxon>Autobranchia</taxon>
        <taxon>Heteroconchia</taxon>
        <taxon>Euheterodonta</taxon>
        <taxon>Imparidentia</taxon>
        <taxon>Neoheterodontei</taxon>
        <taxon>Myida</taxon>
        <taxon>Dreissenoidea</taxon>
        <taxon>Dreissenidae</taxon>
        <taxon>Dreissena</taxon>
    </lineage>
</organism>
<reference evidence="2" key="1">
    <citation type="journal article" date="2019" name="bioRxiv">
        <title>The Genome of the Zebra Mussel, Dreissena polymorpha: A Resource for Invasive Species Research.</title>
        <authorList>
            <person name="McCartney M.A."/>
            <person name="Auch B."/>
            <person name="Kono T."/>
            <person name="Mallez S."/>
            <person name="Zhang Y."/>
            <person name="Obille A."/>
            <person name="Becker A."/>
            <person name="Abrahante J.E."/>
            <person name="Garbe J."/>
            <person name="Badalamenti J.P."/>
            <person name="Herman A."/>
            <person name="Mangelson H."/>
            <person name="Liachko I."/>
            <person name="Sullivan S."/>
            <person name="Sone E.D."/>
            <person name="Koren S."/>
            <person name="Silverstein K.A.T."/>
            <person name="Beckman K.B."/>
            <person name="Gohl D.M."/>
        </authorList>
    </citation>
    <scope>NUCLEOTIDE SEQUENCE</scope>
    <source>
        <strain evidence="2">Duluth1</strain>
        <tissue evidence="2">Whole animal</tissue>
    </source>
</reference>
<reference evidence="2" key="2">
    <citation type="submission" date="2020-11" db="EMBL/GenBank/DDBJ databases">
        <authorList>
            <person name="McCartney M.A."/>
            <person name="Auch B."/>
            <person name="Kono T."/>
            <person name="Mallez S."/>
            <person name="Becker A."/>
            <person name="Gohl D.M."/>
            <person name="Silverstein K.A.T."/>
            <person name="Koren S."/>
            <person name="Bechman K.B."/>
            <person name="Herman A."/>
            <person name="Abrahante J.E."/>
            <person name="Garbe J."/>
        </authorList>
    </citation>
    <scope>NUCLEOTIDE SEQUENCE</scope>
    <source>
        <strain evidence="2">Duluth1</strain>
        <tissue evidence="2">Whole animal</tissue>
    </source>
</reference>
<proteinExistence type="predicted"/>
<name>A0A9D4DK16_DREPO</name>
<dbReference type="AlphaFoldDB" id="A0A9D4DK16"/>
<comment type="caution">
    <text evidence="2">The sequence shown here is derived from an EMBL/GenBank/DDBJ whole genome shotgun (WGS) entry which is preliminary data.</text>
</comment>
<dbReference type="EMBL" id="JAIWYP010000010">
    <property type="protein sequence ID" value="KAH3749482.1"/>
    <property type="molecule type" value="Genomic_DNA"/>
</dbReference>
<gene>
    <name evidence="2" type="ORF">DPMN_183980</name>
</gene>
<sequence>MVTLQPISKSSSVELVSHADGEDQYGDHNYVRHRMESLDFRPGRYSIVMPPFEEKGVYSFRTVHQSVCQSVTLRVRSLIQIVFIRSLPNLVRSCI</sequence>
<dbReference type="Proteomes" id="UP000828390">
    <property type="component" value="Unassembled WGS sequence"/>
</dbReference>
<feature type="region of interest" description="Disordered" evidence="1">
    <location>
        <begin position="1"/>
        <end position="25"/>
    </location>
</feature>
<accession>A0A9D4DK16</accession>
<evidence type="ECO:0000256" key="1">
    <source>
        <dbReference type="SAM" id="MobiDB-lite"/>
    </source>
</evidence>
<feature type="compositionally biased region" description="Polar residues" evidence="1">
    <location>
        <begin position="1"/>
        <end position="14"/>
    </location>
</feature>
<evidence type="ECO:0000313" key="2">
    <source>
        <dbReference type="EMBL" id="KAH3749482.1"/>
    </source>
</evidence>
<protein>
    <submittedName>
        <fullName evidence="2">Uncharacterized protein</fullName>
    </submittedName>
</protein>